<proteinExistence type="predicted"/>
<dbReference type="SUPFAM" id="SSF55797">
    <property type="entry name" value="PR-1-like"/>
    <property type="match status" value="1"/>
</dbReference>
<dbReference type="SMART" id="SM00198">
    <property type="entry name" value="SCP"/>
    <property type="match status" value="1"/>
</dbReference>
<dbReference type="InterPro" id="IPR018244">
    <property type="entry name" value="Allrgn_V5/Tpx1_CS"/>
</dbReference>
<accession>A0A4Z2F2Z3</accession>
<name>A0A4Z2F2Z3_9TELE</name>
<gene>
    <name evidence="3" type="primary">GLIPR2</name>
    <name evidence="3" type="ORF">EYF80_054779</name>
</gene>
<evidence type="ECO:0000259" key="2">
    <source>
        <dbReference type="SMART" id="SM00198"/>
    </source>
</evidence>
<dbReference type="Gene3D" id="3.40.33.10">
    <property type="entry name" value="CAP"/>
    <property type="match status" value="2"/>
</dbReference>
<dbReference type="GO" id="GO:0005576">
    <property type="term" value="C:extracellular region"/>
    <property type="evidence" value="ECO:0007669"/>
    <property type="project" value="InterPro"/>
</dbReference>
<comment type="caution">
    <text evidence="3">The sequence shown here is derived from an EMBL/GenBank/DDBJ whole genome shotgun (WGS) entry which is preliminary data.</text>
</comment>
<protein>
    <submittedName>
        <fullName evidence="3">Golgi-associated plant pathogenesis-related protein 1</fullName>
    </submittedName>
</protein>
<dbReference type="InterPro" id="IPR035940">
    <property type="entry name" value="CAP_sf"/>
</dbReference>
<feature type="domain" description="SCP" evidence="2">
    <location>
        <begin position="5"/>
        <end position="111"/>
    </location>
</feature>
<dbReference type="Pfam" id="PF00188">
    <property type="entry name" value="CAP"/>
    <property type="match status" value="1"/>
</dbReference>
<dbReference type="Proteomes" id="UP000314294">
    <property type="component" value="Unassembled WGS sequence"/>
</dbReference>
<evidence type="ECO:0000256" key="1">
    <source>
        <dbReference type="SAM" id="MobiDB-lite"/>
    </source>
</evidence>
<dbReference type="InterPro" id="IPR001283">
    <property type="entry name" value="CRISP-related"/>
</dbReference>
<dbReference type="InterPro" id="IPR034113">
    <property type="entry name" value="SCP_GAPR1-like"/>
</dbReference>
<dbReference type="AlphaFoldDB" id="A0A4Z2F2Z3"/>
<keyword evidence="4" id="KW-1185">Reference proteome</keyword>
<dbReference type="OrthoDB" id="337038at2759"/>
<dbReference type="EMBL" id="SRLO01001840">
    <property type="protein sequence ID" value="TNN35054.1"/>
    <property type="molecule type" value="Genomic_DNA"/>
</dbReference>
<dbReference type="InterPro" id="IPR014044">
    <property type="entry name" value="CAP_dom"/>
</dbReference>
<evidence type="ECO:0000313" key="3">
    <source>
        <dbReference type="EMBL" id="TNN35054.1"/>
    </source>
</evidence>
<dbReference type="CDD" id="cd05382">
    <property type="entry name" value="CAP_GAPR1-like"/>
    <property type="match status" value="1"/>
</dbReference>
<dbReference type="PANTHER" id="PTHR10334">
    <property type="entry name" value="CYSTEINE-RICH SECRETORY PROTEIN-RELATED"/>
    <property type="match status" value="1"/>
</dbReference>
<sequence length="149" mass="15619">MADASFQQEYLEAHNAFRRKHNAPPLALSGELTAAAQKWAEHLLAAGSLAHSNTQDGENVFNMYSSAPLKLTGHFTQVVWKESTQLGVGVATNGNAVFVVGQYRPAGNMTNAGYFEKNVLPLAGREVGGAKSTSSQGGGASPKAACTVL</sequence>
<evidence type="ECO:0000313" key="4">
    <source>
        <dbReference type="Proteomes" id="UP000314294"/>
    </source>
</evidence>
<dbReference type="PROSITE" id="PS01009">
    <property type="entry name" value="CRISP_1"/>
    <property type="match status" value="1"/>
</dbReference>
<feature type="region of interest" description="Disordered" evidence="1">
    <location>
        <begin position="127"/>
        <end position="149"/>
    </location>
</feature>
<organism evidence="3 4">
    <name type="scientific">Liparis tanakae</name>
    <name type="common">Tanaka's snailfish</name>
    <dbReference type="NCBI Taxonomy" id="230148"/>
    <lineage>
        <taxon>Eukaryota</taxon>
        <taxon>Metazoa</taxon>
        <taxon>Chordata</taxon>
        <taxon>Craniata</taxon>
        <taxon>Vertebrata</taxon>
        <taxon>Euteleostomi</taxon>
        <taxon>Actinopterygii</taxon>
        <taxon>Neopterygii</taxon>
        <taxon>Teleostei</taxon>
        <taxon>Neoteleostei</taxon>
        <taxon>Acanthomorphata</taxon>
        <taxon>Eupercaria</taxon>
        <taxon>Perciformes</taxon>
        <taxon>Cottioidei</taxon>
        <taxon>Cottales</taxon>
        <taxon>Liparidae</taxon>
        <taxon>Liparis</taxon>
    </lineage>
</organism>
<reference evidence="3 4" key="1">
    <citation type="submission" date="2019-03" db="EMBL/GenBank/DDBJ databases">
        <title>First draft genome of Liparis tanakae, snailfish: a comprehensive survey of snailfish specific genes.</title>
        <authorList>
            <person name="Kim W."/>
            <person name="Song I."/>
            <person name="Jeong J.-H."/>
            <person name="Kim D."/>
            <person name="Kim S."/>
            <person name="Ryu S."/>
            <person name="Song J.Y."/>
            <person name="Lee S.K."/>
        </authorList>
    </citation>
    <scope>NUCLEOTIDE SEQUENCE [LARGE SCALE GENOMIC DNA]</scope>
    <source>
        <tissue evidence="3">Muscle</tissue>
    </source>
</reference>